<evidence type="ECO:0000313" key="1">
    <source>
        <dbReference type="EMBL" id="KAJ9585995.1"/>
    </source>
</evidence>
<reference evidence="1" key="1">
    <citation type="journal article" date="2023" name="IScience">
        <title>Live-bearing cockroach genome reveals convergent evolutionary mechanisms linked to viviparity in insects and beyond.</title>
        <authorList>
            <person name="Fouks B."/>
            <person name="Harrison M.C."/>
            <person name="Mikhailova A.A."/>
            <person name="Marchal E."/>
            <person name="English S."/>
            <person name="Carruthers M."/>
            <person name="Jennings E.C."/>
            <person name="Chiamaka E.L."/>
            <person name="Frigard R.A."/>
            <person name="Pippel M."/>
            <person name="Attardo G.M."/>
            <person name="Benoit J.B."/>
            <person name="Bornberg-Bauer E."/>
            <person name="Tobe S.S."/>
        </authorList>
    </citation>
    <scope>NUCLEOTIDE SEQUENCE</scope>
    <source>
        <strain evidence="1">Stay&amp;Tobe</strain>
    </source>
</reference>
<dbReference type="EMBL" id="JASPKZ010007225">
    <property type="protein sequence ID" value="KAJ9585995.1"/>
    <property type="molecule type" value="Genomic_DNA"/>
</dbReference>
<gene>
    <name evidence="1" type="ORF">L9F63_020359</name>
</gene>
<dbReference type="AlphaFoldDB" id="A0AAD7ZSD8"/>
<feature type="non-terminal residue" evidence="1">
    <location>
        <position position="1"/>
    </location>
</feature>
<accession>A0AAD7ZSD8</accession>
<proteinExistence type="predicted"/>
<keyword evidence="2" id="KW-1185">Reference proteome</keyword>
<evidence type="ECO:0000313" key="2">
    <source>
        <dbReference type="Proteomes" id="UP001233999"/>
    </source>
</evidence>
<reference evidence="1" key="2">
    <citation type="submission" date="2023-05" db="EMBL/GenBank/DDBJ databases">
        <authorList>
            <person name="Fouks B."/>
        </authorList>
    </citation>
    <scope>NUCLEOTIDE SEQUENCE</scope>
    <source>
        <strain evidence="1">Stay&amp;Tobe</strain>
        <tissue evidence="1">Testes</tissue>
    </source>
</reference>
<protein>
    <submittedName>
        <fullName evidence="1">Uncharacterized protein</fullName>
    </submittedName>
</protein>
<sequence length="82" mass="9900">QIILFLFSVVTFLEIEYVLKFKLVRTVFICIHMFSTFLCDFENSLTTYSFYTWKQAHISHVHEFLSNVVFLFRISAFYFMCS</sequence>
<comment type="caution">
    <text evidence="1">The sequence shown here is derived from an EMBL/GenBank/DDBJ whole genome shotgun (WGS) entry which is preliminary data.</text>
</comment>
<name>A0AAD7ZSD8_DIPPU</name>
<feature type="non-terminal residue" evidence="1">
    <location>
        <position position="82"/>
    </location>
</feature>
<dbReference type="Proteomes" id="UP001233999">
    <property type="component" value="Unassembled WGS sequence"/>
</dbReference>
<organism evidence="1 2">
    <name type="scientific">Diploptera punctata</name>
    <name type="common">Pacific beetle cockroach</name>
    <dbReference type="NCBI Taxonomy" id="6984"/>
    <lineage>
        <taxon>Eukaryota</taxon>
        <taxon>Metazoa</taxon>
        <taxon>Ecdysozoa</taxon>
        <taxon>Arthropoda</taxon>
        <taxon>Hexapoda</taxon>
        <taxon>Insecta</taxon>
        <taxon>Pterygota</taxon>
        <taxon>Neoptera</taxon>
        <taxon>Polyneoptera</taxon>
        <taxon>Dictyoptera</taxon>
        <taxon>Blattodea</taxon>
        <taxon>Blaberoidea</taxon>
        <taxon>Blaberidae</taxon>
        <taxon>Diplopterinae</taxon>
        <taxon>Diploptera</taxon>
    </lineage>
</organism>